<evidence type="ECO:0000313" key="1">
    <source>
        <dbReference type="EMBL" id="KAJ6026385.1"/>
    </source>
</evidence>
<evidence type="ECO:0000313" key="2">
    <source>
        <dbReference type="Proteomes" id="UP001219568"/>
    </source>
</evidence>
<name>A0AAD6I1C3_PENCN</name>
<sequence>MALSQMDTVEAFSYLQSNLPALISRITDLAAHTSAKYTEYYEACRRQKSLRLRCPTNHSVRPVQPNEVVRIDQRRNPSKFDKSIAKAKDSLDSIQCSGRKRRADEDLPIGRNEPFAPMNKRHKVIIEYDGHTQKVLEDVVRDIDALSSKHTGQNSLFGEPAIGRIGSATSSCIKLSPPHTNRIRHDQWHWLQNPQKKSVIGLADKQLELAHELCETVAALRTGECISEINSVVKSLKKLLETTNTRLARVAAVATREPSAVGTSIIEIDDASYLSAESVNRLEGLL</sequence>
<gene>
    <name evidence="1" type="ORF">N7460_011202</name>
</gene>
<protein>
    <submittedName>
        <fullName evidence="1">Uncharacterized protein</fullName>
    </submittedName>
</protein>
<reference evidence="1" key="1">
    <citation type="journal article" date="2023" name="IMA Fungus">
        <title>Comparative genomic study of the Penicillium genus elucidates a diverse pangenome and 15 lateral gene transfer events.</title>
        <authorList>
            <person name="Petersen C."/>
            <person name="Sorensen T."/>
            <person name="Nielsen M.R."/>
            <person name="Sondergaard T.E."/>
            <person name="Sorensen J.L."/>
            <person name="Fitzpatrick D.A."/>
            <person name="Frisvad J.C."/>
            <person name="Nielsen K.L."/>
        </authorList>
    </citation>
    <scope>NUCLEOTIDE SEQUENCE</scope>
    <source>
        <strain evidence="1">IBT 15450</strain>
    </source>
</reference>
<accession>A0AAD6I1C3</accession>
<dbReference type="AlphaFoldDB" id="A0AAD6I1C3"/>
<keyword evidence="2" id="KW-1185">Reference proteome</keyword>
<proteinExistence type="predicted"/>
<organism evidence="1 2">
    <name type="scientific">Penicillium canescens</name>
    <dbReference type="NCBI Taxonomy" id="5083"/>
    <lineage>
        <taxon>Eukaryota</taxon>
        <taxon>Fungi</taxon>
        <taxon>Dikarya</taxon>
        <taxon>Ascomycota</taxon>
        <taxon>Pezizomycotina</taxon>
        <taxon>Eurotiomycetes</taxon>
        <taxon>Eurotiomycetidae</taxon>
        <taxon>Eurotiales</taxon>
        <taxon>Aspergillaceae</taxon>
        <taxon>Penicillium</taxon>
    </lineage>
</organism>
<comment type="caution">
    <text evidence="1">The sequence shown here is derived from an EMBL/GenBank/DDBJ whole genome shotgun (WGS) entry which is preliminary data.</text>
</comment>
<reference evidence="1" key="2">
    <citation type="submission" date="2023-01" db="EMBL/GenBank/DDBJ databases">
        <authorList>
            <person name="Petersen C."/>
        </authorList>
    </citation>
    <scope>NUCLEOTIDE SEQUENCE</scope>
    <source>
        <strain evidence="1">IBT 15450</strain>
    </source>
</reference>
<dbReference type="Proteomes" id="UP001219568">
    <property type="component" value="Unassembled WGS sequence"/>
</dbReference>
<dbReference type="EMBL" id="JAQJZL010000015">
    <property type="protein sequence ID" value="KAJ6026385.1"/>
    <property type="molecule type" value="Genomic_DNA"/>
</dbReference>